<dbReference type="EMBL" id="CP011390">
    <property type="protein sequence ID" value="ANE50782.1"/>
    <property type="molecule type" value="Genomic_DNA"/>
</dbReference>
<evidence type="ECO:0000313" key="4">
    <source>
        <dbReference type="Proteomes" id="UP000077177"/>
    </source>
</evidence>
<proteinExistence type="predicted"/>
<evidence type="ECO:0000313" key="3">
    <source>
        <dbReference type="EMBL" id="ANE50782.1"/>
    </source>
</evidence>
<keyword evidence="1" id="KW-1133">Transmembrane helix</keyword>
<dbReference type="KEGG" id="fla:SY85_09985"/>
<feature type="transmembrane region" description="Helical" evidence="1">
    <location>
        <begin position="29"/>
        <end position="47"/>
    </location>
</feature>
<evidence type="ECO:0000259" key="2">
    <source>
        <dbReference type="Pfam" id="PF14340"/>
    </source>
</evidence>
<reference evidence="4" key="1">
    <citation type="submission" date="2015-01" db="EMBL/GenBank/DDBJ databases">
        <title>Flavisolibacter sp./LCS9/ whole genome sequencing.</title>
        <authorList>
            <person name="Kim M.K."/>
            <person name="Srinivasan S."/>
            <person name="Lee J.-J."/>
        </authorList>
    </citation>
    <scope>NUCLEOTIDE SEQUENCE [LARGE SCALE GENOMIC DNA]</scope>
    <source>
        <strain evidence="4">LCS9</strain>
    </source>
</reference>
<gene>
    <name evidence="3" type="ORF">SY85_09985</name>
</gene>
<protein>
    <recommendedName>
        <fullName evidence="2">DUF4395 domain-containing protein</fullName>
    </recommendedName>
</protein>
<evidence type="ECO:0000256" key="1">
    <source>
        <dbReference type="SAM" id="Phobius"/>
    </source>
</evidence>
<keyword evidence="1" id="KW-0812">Transmembrane</keyword>
<dbReference type="OrthoDB" id="9783675at2"/>
<reference evidence="3 4" key="2">
    <citation type="journal article" date="2016" name="Int. J. Syst. Evol. Microbiol.">
        <title>Flavisolibacter tropicus sp. nov., isolated from tropical soil.</title>
        <authorList>
            <person name="Lee J.J."/>
            <person name="Kang M.S."/>
            <person name="Kim G.S."/>
            <person name="Lee C.S."/>
            <person name="Lim S."/>
            <person name="Lee J."/>
            <person name="Roh S.H."/>
            <person name="Kang H."/>
            <person name="Ha J.M."/>
            <person name="Bae S."/>
            <person name="Jung H.Y."/>
            <person name="Kim M.K."/>
        </authorList>
    </citation>
    <scope>NUCLEOTIDE SEQUENCE [LARGE SCALE GENOMIC DNA]</scope>
    <source>
        <strain evidence="3 4">LCS9</strain>
    </source>
</reference>
<sequence length="221" mass="24958">MKKGSKIIQFGEEVEGYAIPVLNEREIRAAAGILFLILFIALMLILFERNFLMVKYVIIVFLTDFAIRVFVSPRFSPVLIIGRLIVCRQAPEYVGAPQKKFAWKIGLTLSSLMFILLDILNSYSIFTGVTCFVCLLFLFFESAFGICLACLFYGLFHKVESLYCAGETCEVTKKQAIQKISWGQLLIVLVAIVFVLLAIVFLNDHFSVAPRNLKEIVGSLY</sequence>
<dbReference type="Proteomes" id="UP000077177">
    <property type="component" value="Chromosome"/>
</dbReference>
<name>A0A172TUV7_9BACT</name>
<keyword evidence="4" id="KW-1185">Reference proteome</keyword>
<feature type="domain" description="DUF4395" evidence="2">
    <location>
        <begin position="23"/>
        <end position="158"/>
    </location>
</feature>
<keyword evidence="1" id="KW-0472">Membrane</keyword>
<feature type="transmembrane region" description="Helical" evidence="1">
    <location>
        <begin position="182"/>
        <end position="202"/>
    </location>
</feature>
<feature type="transmembrane region" description="Helical" evidence="1">
    <location>
        <begin position="101"/>
        <end position="119"/>
    </location>
</feature>
<dbReference type="RefSeq" id="WP_066404098.1">
    <property type="nucleotide sequence ID" value="NZ_CP011390.1"/>
</dbReference>
<organism evidence="3 4">
    <name type="scientific">Flavisolibacter tropicus</name>
    <dbReference type="NCBI Taxonomy" id="1492898"/>
    <lineage>
        <taxon>Bacteria</taxon>
        <taxon>Pseudomonadati</taxon>
        <taxon>Bacteroidota</taxon>
        <taxon>Chitinophagia</taxon>
        <taxon>Chitinophagales</taxon>
        <taxon>Chitinophagaceae</taxon>
        <taxon>Flavisolibacter</taxon>
    </lineage>
</organism>
<dbReference type="InterPro" id="IPR025508">
    <property type="entry name" value="DUF4395"/>
</dbReference>
<accession>A0A172TUV7</accession>
<feature type="transmembrane region" description="Helical" evidence="1">
    <location>
        <begin position="125"/>
        <end position="153"/>
    </location>
</feature>
<dbReference type="AlphaFoldDB" id="A0A172TUV7"/>
<dbReference type="Pfam" id="PF14340">
    <property type="entry name" value="DUF4395"/>
    <property type="match status" value="1"/>
</dbReference>